<dbReference type="AlphaFoldDB" id="A0A1M5BRV9"/>
<dbReference type="PANTHER" id="PTHR22901">
    <property type="entry name" value="SIALATE O-ACETYLESTERASE"/>
    <property type="match status" value="1"/>
</dbReference>
<evidence type="ECO:0000259" key="3">
    <source>
        <dbReference type="Pfam" id="PF03629"/>
    </source>
</evidence>
<feature type="domain" description="Beta-galactosidase galactose-binding" evidence="4">
    <location>
        <begin position="289"/>
        <end position="350"/>
    </location>
</feature>
<keyword evidence="1" id="KW-0378">Hydrolase</keyword>
<reference evidence="5 6" key="1">
    <citation type="submission" date="2016-11" db="EMBL/GenBank/DDBJ databases">
        <authorList>
            <person name="Jaros S."/>
            <person name="Januszkiewicz K."/>
            <person name="Wedrychowicz H."/>
        </authorList>
    </citation>
    <scope>NUCLEOTIDE SEQUENCE [LARGE SCALE GENOMIC DNA]</scope>
    <source>
        <strain evidence="5 6">DSM 26897</strain>
    </source>
</reference>
<dbReference type="STRING" id="1302690.BUE76_17595"/>
<dbReference type="OrthoDB" id="9816001at2"/>
<dbReference type="SUPFAM" id="SSF49785">
    <property type="entry name" value="Galactose-binding domain-like"/>
    <property type="match status" value="1"/>
</dbReference>
<evidence type="ECO:0000259" key="4">
    <source>
        <dbReference type="Pfam" id="PF21467"/>
    </source>
</evidence>
<dbReference type="RefSeq" id="WP_073043278.1">
    <property type="nucleotide sequence ID" value="NZ_FQUO01000008.1"/>
</dbReference>
<keyword evidence="2" id="KW-0326">Glycosidase</keyword>
<gene>
    <name evidence="5" type="ORF">SAMN05444008_10868</name>
</gene>
<dbReference type="Pfam" id="PF21467">
    <property type="entry name" value="BetaGal_gal-bd"/>
    <property type="match status" value="1"/>
</dbReference>
<dbReference type="InterPro" id="IPR048913">
    <property type="entry name" value="BetaGal_gal-bd"/>
</dbReference>
<dbReference type="GO" id="GO:0004553">
    <property type="term" value="F:hydrolase activity, hydrolyzing O-glycosyl compounds"/>
    <property type="evidence" value="ECO:0007669"/>
    <property type="project" value="InterPro"/>
</dbReference>
<evidence type="ECO:0000313" key="6">
    <source>
        <dbReference type="Proteomes" id="UP000184368"/>
    </source>
</evidence>
<protein>
    <submittedName>
        <fullName evidence="5">Sialate O-acetylesterase</fullName>
    </submittedName>
</protein>
<accession>A0A1M5BRV9</accession>
<dbReference type="InterPro" id="IPR036514">
    <property type="entry name" value="SGNH_hydro_sf"/>
</dbReference>
<proteinExistence type="predicted"/>
<dbReference type="GO" id="GO:0001681">
    <property type="term" value="F:sialate O-acetylesterase activity"/>
    <property type="evidence" value="ECO:0007669"/>
    <property type="project" value="InterPro"/>
</dbReference>
<dbReference type="Proteomes" id="UP000184368">
    <property type="component" value="Unassembled WGS sequence"/>
</dbReference>
<evidence type="ECO:0000256" key="2">
    <source>
        <dbReference type="ARBA" id="ARBA00023295"/>
    </source>
</evidence>
<dbReference type="Gene3D" id="2.60.120.260">
    <property type="entry name" value="Galactose-binding domain-like"/>
    <property type="match status" value="1"/>
</dbReference>
<dbReference type="Pfam" id="PF03629">
    <property type="entry name" value="SASA"/>
    <property type="match status" value="1"/>
</dbReference>
<evidence type="ECO:0000313" key="5">
    <source>
        <dbReference type="EMBL" id="SHF45269.1"/>
    </source>
</evidence>
<organism evidence="5 6">
    <name type="scientific">Cnuella takakiae</name>
    <dbReference type="NCBI Taxonomy" id="1302690"/>
    <lineage>
        <taxon>Bacteria</taxon>
        <taxon>Pseudomonadati</taxon>
        <taxon>Bacteroidota</taxon>
        <taxon>Chitinophagia</taxon>
        <taxon>Chitinophagales</taxon>
        <taxon>Chitinophagaceae</taxon>
        <taxon>Cnuella</taxon>
    </lineage>
</organism>
<dbReference type="EMBL" id="FQUO01000008">
    <property type="protein sequence ID" value="SHF45269.1"/>
    <property type="molecule type" value="Genomic_DNA"/>
</dbReference>
<keyword evidence="6" id="KW-1185">Reference proteome</keyword>
<dbReference type="PANTHER" id="PTHR22901:SF0">
    <property type="entry name" value="SIALATE O-ACETYLESTERASE"/>
    <property type="match status" value="1"/>
</dbReference>
<dbReference type="InterPro" id="IPR008979">
    <property type="entry name" value="Galactose-bd-like_sf"/>
</dbReference>
<name>A0A1M5BRV9_9BACT</name>
<evidence type="ECO:0000256" key="1">
    <source>
        <dbReference type="ARBA" id="ARBA00022801"/>
    </source>
</evidence>
<dbReference type="Gene3D" id="3.40.50.1110">
    <property type="entry name" value="SGNH hydrolase"/>
    <property type="match status" value="1"/>
</dbReference>
<dbReference type="SUPFAM" id="SSF52266">
    <property type="entry name" value="SGNH hydrolase"/>
    <property type="match status" value="1"/>
</dbReference>
<sequence length="650" mass="71621">MKPALLLFSALVLHLFGTAQIKLPRLVRDSMVLQRDTRINLWGWAGSGEQVSIQFNGKKVRTKAGTDGKWTATLPPMKAGGPYTMELSASNKVILKDILIGDVWLCSGQSNMVHNMGLHSETYGADIAAAHYPQIRQFWIPTLYNLEGPQQNLPAGSWKSANPEDVKQFSVAAYFFARQLYEQYKIPIGIINASVGGSPVEAWTSEAGLQDFGPIAATIQRNKDTAYIRSQNIASARYNTLSNQRSNNDKGMTGAVKWFETAYQAVGWRPINIPGYWEDQGIKNLDGIVWYRREIEVPETMAGKTAKLYMGRIVDADQVFVNGKEIGSTGYQYPQRRYMVPQGLLRTGKNTIVVRVTNQGGKGGFVPDKPYYLLAGNQQIDLKGVWQYKVGTAFTPVTATPGISLQNQPTALYNSMIAPLVPYTLKGILWYQGESNAGNPAAYAKLFPAFIRNWRQLFGQGALPFLFVQLPNFMDADYLPAESGWAATREAQASALSEPNTAMAVAIDLGEWNDIHPDNKKDVGMRLARAAQKLVYRENIVGSGPMFEKATVQEDKIIISFTETGSGLTTSDGEAPGYFAIAGADKKFVWANTRIAGNTVVAWSDEVPLPLYVRYAWADNPHGANLYNKEGLPAAPFRTDGDAANEQAKK</sequence>
<dbReference type="InterPro" id="IPR039329">
    <property type="entry name" value="SIAE"/>
</dbReference>
<dbReference type="GO" id="GO:0005975">
    <property type="term" value="P:carbohydrate metabolic process"/>
    <property type="evidence" value="ECO:0007669"/>
    <property type="project" value="InterPro"/>
</dbReference>
<dbReference type="InterPro" id="IPR005181">
    <property type="entry name" value="SASA"/>
</dbReference>
<feature type="domain" description="Sialate O-acetylesterase" evidence="3">
    <location>
        <begin position="401"/>
        <end position="531"/>
    </location>
</feature>